<evidence type="ECO:0000259" key="1">
    <source>
        <dbReference type="Pfam" id="PF22724"/>
    </source>
</evidence>
<keyword evidence="4" id="KW-1185">Reference proteome</keyword>
<feature type="domain" description="NACHT C-terminal Cysteine and Histidine-containing" evidence="2">
    <location>
        <begin position="21"/>
        <end position="49"/>
    </location>
</feature>
<evidence type="ECO:0000259" key="2">
    <source>
        <dbReference type="Pfam" id="PF22730"/>
    </source>
</evidence>
<accession>A0ABV4X8Y8</accession>
<reference evidence="3 4" key="1">
    <citation type="submission" date="2024-09" db="EMBL/GenBank/DDBJ databases">
        <title>Floridaenema gen nov. (Aerosakkonemataceae, Aerosakkonematales ord. nov., Cyanobacteria) from benthic tropical and subtropical fresh waters, with the description of four new species.</title>
        <authorList>
            <person name="Moretto J.A."/>
            <person name="Berthold D.E."/>
            <person name="Lefler F.W."/>
            <person name="Huang I.-S."/>
            <person name="Laughinghouse H. IV."/>
        </authorList>
    </citation>
    <scope>NUCLEOTIDE SEQUENCE [LARGE SCALE GENOMIC DNA]</scope>
    <source>
        <strain evidence="3 4">BLCC-F46</strain>
    </source>
</reference>
<proteinExistence type="predicted"/>
<dbReference type="EMBL" id="JBHFNQ010000131">
    <property type="protein sequence ID" value="MFB2878653.1"/>
    <property type="molecule type" value="Genomic_DNA"/>
</dbReference>
<protein>
    <submittedName>
        <fullName evidence="3">Uncharacterized protein</fullName>
    </submittedName>
</protein>
<dbReference type="Proteomes" id="UP001576774">
    <property type="component" value="Unassembled WGS sequence"/>
</dbReference>
<dbReference type="InterPro" id="IPR054570">
    <property type="entry name" value="NCC-H_dom"/>
</dbReference>
<evidence type="ECO:0000313" key="4">
    <source>
        <dbReference type="Proteomes" id="UP001576774"/>
    </source>
</evidence>
<organism evidence="3 4">
    <name type="scientific">Floridaenema aerugineum BLCC-F46</name>
    <dbReference type="NCBI Taxonomy" id="3153654"/>
    <lineage>
        <taxon>Bacteria</taxon>
        <taxon>Bacillati</taxon>
        <taxon>Cyanobacteriota</taxon>
        <taxon>Cyanophyceae</taxon>
        <taxon>Oscillatoriophycideae</taxon>
        <taxon>Aerosakkonematales</taxon>
        <taxon>Aerosakkonemataceae</taxon>
        <taxon>Floridanema</taxon>
        <taxon>Floridanema aerugineum</taxon>
    </lineage>
</organism>
<comment type="caution">
    <text evidence="3">The sequence shown here is derived from an EMBL/GenBank/DDBJ whole genome shotgun (WGS) entry which is preliminary data.</text>
</comment>
<feature type="domain" description="NACHT C-terminal Alpha/Beta" evidence="1">
    <location>
        <begin position="82"/>
        <end position="213"/>
    </location>
</feature>
<dbReference type="Pfam" id="PF22724">
    <property type="entry name" value="NCAB1"/>
    <property type="match status" value="1"/>
</dbReference>
<gene>
    <name evidence="3" type="ORF">ACE1CC_17525</name>
</gene>
<evidence type="ECO:0000313" key="3">
    <source>
        <dbReference type="EMBL" id="MFB2878653.1"/>
    </source>
</evidence>
<dbReference type="InterPro" id="IPR054611">
    <property type="entry name" value="NCAB"/>
</dbReference>
<name>A0ABV4X8Y8_9CYAN</name>
<sequence>MFPVVVAGLKYCLDTKPDRDNLDKYFYCYEVLWHCAKNMSYPDFYRAWHSQQSTNCTEAINNISCGKLSTIQNLNFRQFPSILDSEIAKDEEINKAVKLICIDGSYFSDPNNPATDIYIEMVEQGCPEKQEEPNTMQQLKKYWRLDLRKLEKRVALLFYNSKNDRTLNLSFLSDIATFGGTIAIISDRPCENVRLISPNDPNLIDTVLKWLKREIKEA</sequence>
<dbReference type="RefSeq" id="WP_413271717.1">
    <property type="nucleotide sequence ID" value="NZ_JBHFNQ010000131.1"/>
</dbReference>
<dbReference type="Pfam" id="PF22730">
    <property type="entry name" value="NCC-H"/>
    <property type="match status" value="1"/>
</dbReference>